<dbReference type="EMBL" id="SRQM01000857">
    <property type="protein sequence ID" value="KAG6105216.1"/>
    <property type="molecule type" value="Genomic_DNA"/>
</dbReference>
<accession>A0A9P7TRS7</accession>
<name>A0A9P7TRS7_9HYPO</name>
<feature type="non-terminal residue" evidence="2">
    <location>
        <position position="98"/>
    </location>
</feature>
<feature type="compositionally biased region" description="Basic and acidic residues" evidence="1">
    <location>
        <begin position="13"/>
        <end position="24"/>
    </location>
</feature>
<comment type="caution">
    <text evidence="2">The sequence shown here is derived from an EMBL/GenBank/DDBJ whole genome shotgun (WGS) entry which is preliminary data.</text>
</comment>
<feature type="region of interest" description="Disordered" evidence="1">
    <location>
        <begin position="68"/>
        <end position="98"/>
    </location>
</feature>
<evidence type="ECO:0000313" key="2">
    <source>
        <dbReference type="EMBL" id="KAG6105216.1"/>
    </source>
</evidence>
<feature type="region of interest" description="Disordered" evidence="1">
    <location>
        <begin position="1"/>
        <end position="34"/>
    </location>
</feature>
<proteinExistence type="predicted"/>
<dbReference type="AlphaFoldDB" id="A0A9P7TRS7"/>
<dbReference type="Proteomes" id="UP000732380">
    <property type="component" value="Unassembled WGS sequence"/>
</dbReference>
<feature type="compositionally biased region" description="Polar residues" evidence="1">
    <location>
        <begin position="70"/>
        <end position="81"/>
    </location>
</feature>
<evidence type="ECO:0000256" key="1">
    <source>
        <dbReference type="SAM" id="MobiDB-lite"/>
    </source>
</evidence>
<organism evidence="2 3">
    <name type="scientific">Claviceps humidiphila</name>
    <dbReference type="NCBI Taxonomy" id="1294629"/>
    <lineage>
        <taxon>Eukaryota</taxon>
        <taxon>Fungi</taxon>
        <taxon>Dikarya</taxon>
        <taxon>Ascomycota</taxon>
        <taxon>Pezizomycotina</taxon>
        <taxon>Sordariomycetes</taxon>
        <taxon>Hypocreomycetidae</taxon>
        <taxon>Hypocreales</taxon>
        <taxon>Clavicipitaceae</taxon>
        <taxon>Claviceps</taxon>
    </lineage>
</organism>
<gene>
    <name evidence="2" type="ORF">E4U13_007988</name>
</gene>
<sequence length="98" mass="10678">MASTENPPTTGGDLKEPTSEHGDTRPNPWPAFGTIDFSAPSSSWVLPNPRVESDFDVAKYTEYLTRLYPIQSTPQDPPTQTEIDDNPGTLDEGSPRGS</sequence>
<evidence type="ECO:0000313" key="3">
    <source>
        <dbReference type="Proteomes" id="UP000732380"/>
    </source>
</evidence>
<protein>
    <submittedName>
        <fullName evidence="2">Uncharacterized protein</fullName>
    </submittedName>
</protein>
<keyword evidence="3" id="KW-1185">Reference proteome</keyword>
<reference evidence="2 3" key="1">
    <citation type="journal article" date="2020" name="bioRxiv">
        <title>Whole genome comparisons of ergot fungi reveals the divergence and evolution of species within the genus Claviceps are the result of varying mechanisms driving genome evolution and host range expansion.</title>
        <authorList>
            <person name="Wyka S.A."/>
            <person name="Mondo S.J."/>
            <person name="Liu M."/>
            <person name="Dettman J."/>
            <person name="Nalam V."/>
            <person name="Broders K.D."/>
        </authorList>
    </citation>
    <scope>NUCLEOTIDE SEQUENCE [LARGE SCALE GENOMIC DNA]</scope>
    <source>
        <strain evidence="2 3">LM576</strain>
    </source>
</reference>